<feature type="domain" description="HTH araC/xylS-type" evidence="4">
    <location>
        <begin position="215"/>
        <end position="315"/>
    </location>
</feature>
<organism evidence="5">
    <name type="scientific">Burkholderia sp. JS667</name>
    <dbReference type="NCBI Taxonomy" id="622617"/>
    <lineage>
        <taxon>Bacteria</taxon>
        <taxon>Pseudomonadati</taxon>
        <taxon>Pseudomonadota</taxon>
        <taxon>Betaproteobacteria</taxon>
        <taxon>Burkholderiales</taxon>
        <taxon>Burkholderiaceae</taxon>
        <taxon>Burkholderia</taxon>
    </lineage>
</organism>
<dbReference type="InterPro" id="IPR009057">
    <property type="entry name" value="Homeodomain-like_sf"/>
</dbReference>
<dbReference type="AlphaFoldDB" id="C3UVB3"/>
<evidence type="ECO:0000256" key="3">
    <source>
        <dbReference type="ARBA" id="ARBA00023163"/>
    </source>
</evidence>
<dbReference type="InterPro" id="IPR018060">
    <property type="entry name" value="HTH_AraC"/>
</dbReference>
<keyword evidence="2" id="KW-0238">DNA-binding</keyword>
<keyword evidence="3" id="KW-0804">Transcription</keyword>
<dbReference type="GO" id="GO:0003700">
    <property type="term" value="F:DNA-binding transcription factor activity"/>
    <property type="evidence" value="ECO:0007669"/>
    <property type="project" value="InterPro"/>
</dbReference>
<dbReference type="InterPro" id="IPR035418">
    <property type="entry name" value="AraC-bd_2"/>
</dbReference>
<sequence length="323" mass="36120">MREVLKLNPTPVLRTHRLFDSADVDETRERISGIMQPHRLTPAWQAGPFRAHMDFVRLDRIGFGTIGFGAMEVETQSLADYHLLIFCLRGRAQAVLPRGEVAIEQTRGVALNPGDRLLVRFSEDSEQFVVRIDRRLLHPGKGGYRLRSAIDVGRPEMGPFFRQVQSLLADPDMVALARSDPRLALDCERFLVSLLTRGQGDVASRAPSLAPGAVRLAESYIEAHLHESITLDDIAKSVGVPVRTLQESFRRFRGSSPTQALREFRLDAVRKGILSGEGERGISMVAMDCGFNHLGRFAAASRARFLERPSETAACRPKNFRHR</sequence>
<dbReference type="GO" id="GO:0043565">
    <property type="term" value="F:sequence-specific DNA binding"/>
    <property type="evidence" value="ECO:0007669"/>
    <property type="project" value="InterPro"/>
</dbReference>
<dbReference type="SMART" id="SM00342">
    <property type="entry name" value="HTH_ARAC"/>
    <property type="match status" value="1"/>
</dbReference>
<keyword evidence="1" id="KW-0805">Transcription regulation</keyword>
<dbReference type="EMBL" id="FJ708486">
    <property type="protein sequence ID" value="ACO92624.1"/>
    <property type="molecule type" value="Genomic_DNA"/>
</dbReference>
<evidence type="ECO:0000256" key="2">
    <source>
        <dbReference type="ARBA" id="ARBA00023125"/>
    </source>
</evidence>
<dbReference type="PANTHER" id="PTHR46796">
    <property type="entry name" value="HTH-TYPE TRANSCRIPTIONAL ACTIVATOR RHAS-RELATED"/>
    <property type="match status" value="1"/>
</dbReference>
<dbReference type="Pfam" id="PF12833">
    <property type="entry name" value="HTH_18"/>
    <property type="match status" value="1"/>
</dbReference>
<dbReference type="InterPro" id="IPR050204">
    <property type="entry name" value="AraC_XylS_family_regulators"/>
</dbReference>
<evidence type="ECO:0000256" key="1">
    <source>
        <dbReference type="ARBA" id="ARBA00023015"/>
    </source>
</evidence>
<evidence type="ECO:0000259" key="4">
    <source>
        <dbReference type="PROSITE" id="PS01124"/>
    </source>
</evidence>
<evidence type="ECO:0000313" key="5">
    <source>
        <dbReference type="EMBL" id="ACO92624.1"/>
    </source>
</evidence>
<accession>C3UVB3</accession>
<dbReference type="PANTHER" id="PTHR46796:SF12">
    <property type="entry name" value="HTH-TYPE DNA-BINDING TRANSCRIPTIONAL ACTIVATOR EUTR"/>
    <property type="match status" value="1"/>
</dbReference>
<reference evidence="5" key="1">
    <citation type="journal article" date="2009" name="Appl. Environ. Microbiol.">
        <title>Pathway and evolutionary implications of diphenylamine biodegradation by Burkholderia sp. strain JS667.</title>
        <authorList>
            <person name="Shin K.A."/>
            <person name="Spain J.C."/>
        </authorList>
    </citation>
    <scope>NUCLEOTIDE SEQUENCE</scope>
    <source>
        <strain evidence="5">JS667</strain>
    </source>
</reference>
<dbReference type="PROSITE" id="PS01124">
    <property type="entry name" value="HTH_ARAC_FAMILY_2"/>
    <property type="match status" value="1"/>
</dbReference>
<dbReference type="Pfam" id="PF14525">
    <property type="entry name" value="AraC_binding_2"/>
    <property type="match status" value="1"/>
</dbReference>
<protein>
    <submittedName>
        <fullName evidence="5">Putative AraC family transcriptional regulator</fullName>
    </submittedName>
</protein>
<name>C3UVB3_9BURK</name>
<dbReference type="Gene3D" id="1.10.10.60">
    <property type="entry name" value="Homeodomain-like"/>
    <property type="match status" value="1"/>
</dbReference>
<dbReference type="SUPFAM" id="SSF46689">
    <property type="entry name" value="Homeodomain-like"/>
    <property type="match status" value="1"/>
</dbReference>
<proteinExistence type="predicted"/>